<keyword evidence="1" id="KW-0472">Membrane</keyword>
<name>A0A0B0PBI5_GOSAR</name>
<proteinExistence type="predicted"/>
<organism evidence="2 3">
    <name type="scientific">Gossypium arboreum</name>
    <name type="common">Tree cotton</name>
    <name type="synonym">Gossypium nanking</name>
    <dbReference type="NCBI Taxonomy" id="29729"/>
    <lineage>
        <taxon>Eukaryota</taxon>
        <taxon>Viridiplantae</taxon>
        <taxon>Streptophyta</taxon>
        <taxon>Embryophyta</taxon>
        <taxon>Tracheophyta</taxon>
        <taxon>Spermatophyta</taxon>
        <taxon>Magnoliopsida</taxon>
        <taxon>eudicotyledons</taxon>
        <taxon>Gunneridae</taxon>
        <taxon>Pentapetalae</taxon>
        <taxon>rosids</taxon>
        <taxon>malvids</taxon>
        <taxon>Malvales</taxon>
        <taxon>Malvaceae</taxon>
        <taxon>Malvoideae</taxon>
        <taxon>Gossypium</taxon>
    </lineage>
</organism>
<evidence type="ECO:0000256" key="1">
    <source>
        <dbReference type="SAM" id="Phobius"/>
    </source>
</evidence>
<reference evidence="3" key="1">
    <citation type="submission" date="2014-09" db="EMBL/GenBank/DDBJ databases">
        <authorList>
            <person name="Mudge J."/>
            <person name="Ramaraj T."/>
            <person name="Lindquist I.E."/>
            <person name="Bharti A.K."/>
            <person name="Sundararajan A."/>
            <person name="Cameron C.T."/>
            <person name="Woodward J.E."/>
            <person name="May G.D."/>
            <person name="Brubaker C."/>
            <person name="Broadhvest J."/>
            <person name="Wilkins T.A."/>
        </authorList>
    </citation>
    <scope>NUCLEOTIDE SEQUENCE</scope>
    <source>
        <strain evidence="3">cv. AKA8401</strain>
    </source>
</reference>
<keyword evidence="1" id="KW-0812">Transmembrane</keyword>
<dbReference type="EMBL" id="KN427734">
    <property type="protein sequence ID" value="KHG24163.1"/>
    <property type="molecule type" value="Genomic_DNA"/>
</dbReference>
<evidence type="ECO:0000313" key="3">
    <source>
        <dbReference type="Proteomes" id="UP000032142"/>
    </source>
</evidence>
<evidence type="ECO:0000313" key="2">
    <source>
        <dbReference type="EMBL" id="KHG24163.1"/>
    </source>
</evidence>
<gene>
    <name evidence="2" type="ORF">F383_31670</name>
</gene>
<keyword evidence="3" id="KW-1185">Reference proteome</keyword>
<protein>
    <submittedName>
        <fullName evidence="2">Uncharacterized protein</fullName>
    </submittedName>
</protein>
<sequence>MLRNSSIQFLNLHLCRIHEDLIKFLILLLVLLHVLSPQMVRQHFHE</sequence>
<feature type="transmembrane region" description="Helical" evidence="1">
    <location>
        <begin position="21"/>
        <end position="40"/>
    </location>
</feature>
<accession>A0A0B0PBI5</accession>
<keyword evidence="1" id="KW-1133">Transmembrane helix</keyword>
<dbReference type="AlphaFoldDB" id="A0A0B0PBI5"/>
<dbReference type="Proteomes" id="UP000032142">
    <property type="component" value="Unassembled WGS sequence"/>
</dbReference>